<dbReference type="STRING" id="76731.RD2015_2653"/>
<organism evidence="2 3">
    <name type="scientific">Roseateles depolymerans</name>
    <dbReference type="NCBI Taxonomy" id="76731"/>
    <lineage>
        <taxon>Bacteria</taxon>
        <taxon>Pseudomonadati</taxon>
        <taxon>Pseudomonadota</taxon>
        <taxon>Betaproteobacteria</taxon>
        <taxon>Burkholderiales</taxon>
        <taxon>Sphaerotilaceae</taxon>
        <taxon>Roseateles</taxon>
    </lineage>
</organism>
<dbReference type="EMBL" id="CP013729">
    <property type="protein sequence ID" value="ALV07118.1"/>
    <property type="molecule type" value="Genomic_DNA"/>
</dbReference>
<evidence type="ECO:0000313" key="3">
    <source>
        <dbReference type="Proteomes" id="UP000060699"/>
    </source>
</evidence>
<feature type="region of interest" description="Disordered" evidence="1">
    <location>
        <begin position="1"/>
        <end position="87"/>
    </location>
</feature>
<gene>
    <name evidence="2" type="ORF">RD2015_2653</name>
</gene>
<dbReference type="OrthoDB" id="8073614at2"/>
<accession>A0A0U3L757</accession>
<dbReference type="Proteomes" id="UP000060699">
    <property type="component" value="Chromosome"/>
</dbReference>
<protein>
    <submittedName>
        <fullName evidence="2">Uncharacterized protein</fullName>
    </submittedName>
</protein>
<proteinExistence type="predicted"/>
<evidence type="ECO:0000256" key="1">
    <source>
        <dbReference type="SAM" id="MobiDB-lite"/>
    </source>
</evidence>
<evidence type="ECO:0000313" key="2">
    <source>
        <dbReference type="EMBL" id="ALV07118.1"/>
    </source>
</evidence>
<sequence length="334" mass="36196">MGRKVYANGREISGKADGNMSNGAMPDVCLTPPPPPAGPLPIPYPNFSGDSDTDDGTRDVHIGGKQVSQKNKSTFKKSSGDEAATKAQGMGVVTHQIQGPSKHAAWSFDVKAENENLPRHMDLTTHNHQQSTPNGAVVVEMGEISIKAPTDDACEELKAENDDMRGKLKQTSAPTTITHGKFQPAQGPAQSVWSCSRRLKGINKAGYCRGQPYDRPIKIKNAKGVDRNAMQAAQTSLCEDAVNKHRFRYTNDINIRNPHTSHTEPRIIETLLKRGNVAGGTLTMAINWNQKNGAQDIPCPDCHRLICAAAVCGLNIVLCTEVEQPPCKKDLSKN</sequence>
<dbReference type="AlphaFoldDB" id="A0A0U3L757"/>
<keyword evidence="3" id="KW-1185">Reference proteome</keyword>
<dbReference type="KEGG" id="rdp:RD2015_2653"/>
<dbReference type="Pfam" id="PF13665">
    <property type="entry name" value="Tox-PAAR-like"/>
    <property type="match status" value="1"/>
</dbReference>
<name>A0A0U3L757_9BURK</name>
<feature type="compositionally biased region" description="Pro residues" evidence="1">
    <location>
        <begin position="31"/>
        <end position="44"/>
    </location>
</feature>
<reference evidence="2 3" key="1">
    <citation type="submission" date="2015-12" db="EMBL/GenBank/DDBJ databases">
        <title>Complete genome of Roseateles depolymerans KCTC 42856.</title>
        <authorList>
            <person name="Kim K.M."/>
        </authorList>
    </citation>
    <scope>NUCLEOTIDE SEQUENCE [LARGE SCALE GENOMIC DNA]</scope>
    <source>
        <strain evidence="2 3">KCTC 42856</strain>
    </source>
</reference>